<evidence type="ECO:0000313" key="2">
    <source>
        <dbReference type="Proteomes" id="UP000003100"/>
    </source>
</evidence>
<evidence type="ECO:0000313" key="1">
    <source>
        <dbReference type="EMBL" id="EEG47541.1"/>
    </source>
</evidence>
<reference evidence="1 2" key="1">
    <citation type="submission" date="2009-01" db="EMBL/GenBank/DDBJ databases">
        <authorList>
            <person name="Fulton L."/>
            <person name="Clifton S."/>
            <person name="Fulton B."/>
            <person name="Xu J."/>
            <person name="Minx P."/>
            <person name="Pepin K.H."/>
            <person name="Johnson M."/>
            <person name="Bhonagiri V."/>
            <person name="Nash W.E."/>
            <person name="Mardis E.R."/>
            <person name="Wilson R.K."/>
        </authorList>
    </citation>
    <scope>NUCLEOTIDE SEQUENCE [LARGE SCALE GENOMIC DNA]</scope>
    <source>
        <strain evidence="2">DSM 10507 / JCM 14656 / S5a33</strain>
    </source>
</reference>
<evidence type="ECO:0008006" key="3">
    <source>
        <dbReference type="Google" id="ProtNLM"/>
    </source>
</evidence>
<dbReference type="GeneID" id="86823091"/>
<protein>
    <recommendedName>
        <fullName evidence="3">Transcriptional regulator</fullName>
    </recommendedName>
</protein>
<reference evidence="1 2" key="2">
    <citation type="submission" date="2009-02" db="EMBL/GenBank/DDBJ databases">
        <title>Draft genome sequence of Blautia hydrogenotrophica DSM 10507 (Ruminococcus hydrogenotrophicus DSM 10507).</title>
        <authorList>
            <person name="Sudarsanam P."/>
            <person name="Ley R."/>
            <person name="Guruge J."/>
            <person name="Turnbaugh P.J."/>
            <person name="Mahowald M."/>
            <person name="Liep D."/>
            <person name="Gordon J."/>
        </authorList>
    </citation>
    <scope>NUCLEOTIDE SEQUENCE [LARGE SCALE GENOMIC DNA]</scope>
    <source>
        <strain evidence="2">DSM 10507 / JCM 14656 / S5a33</strain>
    </source>
</reference>
<organism evidence="1 2">
    <name type="scientific">Blautia hydrogenotrophica (strain DSM 10507 / JCM 14656 / S5a33)</name>
    <name type="common">Ruminococcus hydrogenotrophicus</name>
    <dbReference type="NCBI Taxonomy" id="476272"/>
    <lineage>
        <taxon>Bacteria</taxon>
        <taxon>Bacillati</taxon>
        <taxon>Bacillota</taxon>
        <taxon>Clostridia</taxon>
        <taxon>Lachnospirales</taxon>
        <taxon>Lachnospiraceae</taxon>
        <taxon>Blautia</taxon>
    </lineage>
</organism>
<comment type="caution">
    <text evidence="1">The sequence shown here is derived from an EMBL/GenBank/DDBJ whole genome shotgun (WGS) entry which is preliminary data.</text>
</comment>
<dbReference type="InterPro" id="IPR015867">
    <property type="entry name" value="N-reg_PII/ATP_PRibTrfase_C"/>
</dbReference>
<dbReference type="Proteomes" id="UP000003100">
    <property type="component" value="Unassembled WGS sequence"/>
</dbReference>
<keyword evidence="2" id="KW-1185">Reference proteome</keyword>
<dbReference type="PANTHER" id="PTHR38456:SF1">
    <property type="entry name" value="CYCLIC DI-AMP RECEPTOR A"/>
    <property type="match status" value="1"/>
</dbReference>
<dbReference type="SUPFAM" id="SSF54913">
    <property type="entry name" value="GlnB-like"/>
    <property type="match status" value="1"/>
</dbReference>
<dbReference type="Pfam" id="PF06153">
    <property type="entry name" value="CdAMP_rec"/>
    <property type="match status" value="1"/>
</dbReference>
<dbReference type="PATRIC" id="fig|476272.21.peg.268"/>
<accession>C0CRS4</accession>
<dbReference type="HOGENOM" id="CLU_143974_0_0_9"/>
<dbReference type="AlphaFoldDB" id="C0CRS4"/>
<gene>
    <name evidence="1" type="ORF">RUMHYD_03589</name>
</gene>
<name>C0CRS4_BLAHS</name>
<dbReference type="Gene3D" id="3.30.70.120">
    <property type="match status" value="1"/>
</dbReference>
<dbReference type="InterPro" id="IPR010375">
    <property type="entry name" value="CdAMP_rec"/>
</dbReference>
<dbReference type="InterPro" id="IPR011322">
    <property type="entry name" value="N-reg_PII-like_a/b"/>
</dbReference>
<dbReference type="RefSeq" id="WP_005952070.1">
    <property type="nucleotide sequence ID" value="NZ_CP136423.1"/>
</dbReference>
<sequence>MKLILAVLCKEDKYDTIEALNKNGFFVTELATTGGFLKHKNTTLLIGIENDQTDEVLQILKEQASHRKTVKYTSTHLESGNICPAANCAVPVTVEMGGCTVFVLSMETLAKF</sequence>
<proteinExistence type="predicted"/>
<dbReference type="eggNOG" id="COG3870">
    <property type="taxonomic scope" value="Bacteria"/>
</dbReference>
<dbReference type="EMBL" id="ACBZ01000189">
    <property type="protein sequence ID" value="EEG47541.1"/>
    <property type="molecule type" value="Genomic_DNA"/>
</dbReference>
<dbReference type="PANTHER" id="PTHR38456">
    <property type="entry name" value="CYCLIC DI-AMP RECEPTOR A"/>
    <property type="match status" value="1"/>
</dbReference>